<dbReference type="PANTHER" id="PTHR47698:SF2">
    <property type="entry name" value="FATTY-ACID-BINDING PROTEIN 3, CHLOROPLASTIC"/>
    <property type="match status" value="1"/>
</dbReference>
<dbReference type="InterPro" id="IPR036298">
    <property type="entry name" value="Chalcone_isomerase_sf"/>
</dbReference>
<comment type="similarity">
    <text evidence="1">Belongs to the chalcone isomerase family.</text>
</comment>
<dbReference type="Proteomes" id="UP000232323">
    <property type="component" value="Unassembled WGS sequence"/>
</dbReference>
<reference evidence="2 3" key="1">
    <citation type="submission" date="2017-08" db="EMBL/GenBank/DDBJ databases">
        <title>Acidophilic green algal genome provides insights into adaptation to an acidic environment.</title>
        <authorList>
            <person name="Hirooka S."/>
            <person name="Hirose Y."/>
            <person name="Kanesaki Y."/>
            <person name="Higuchi S."/>
            <person name="Fujiwara T."/>
            <person name="Onuma R."/>
            <person name="Era A."/>
            <person name="Ohbayashi R."/>
            <person name="Uzuka A."/>
            <person name="Nozaki H."/>
            <person name="Yoshikawa H."/>
            <person name="Miyagishima S.Y."/>
        </authorList>
    </citation>
    <scope>NUCLEOTIDE SEQUENCE [LARGE SCALE GENOMIC DNA]</scope>
    <source>
        <strain evidence="2 3">NIES-2499</strain>
    </source>
</reference>
<evidence type="ECO:0000313" key="3">
    <source>
        <dbReference type="Proteomes" id="UP000232323"/>
    </source>
</evidence>
<evidence type="ECO:0000256" key="1">
    <source>
        <dbReference type="ARBA" id="ARBA00007166"/>
    </source>
</evidence>
<dbReference type="AlphaFoldDB" id="A0A250XKL1"/>
<dbReference type="EMBL" id="BEGY01000099">
    <property type="protein sequence ID" value="GAX83469.1"/>
    <property type="molecule type" value="Genomic_DNA"/>
</dbReference>
<keyword evidence="3" id="KW-1185">Reference proteome</keyword>
<evidence type="ECO:0000313" key="2">
    <source>
        <dbReference type="EMBL" id="GAX83469.1"/>
    </source>
</evidence>
<dbReference type="STRING" id="1157962.A0A250XKL1"/>
<dbReference type="SUPFAM" id="SSF54626">
    <property type="entry name" value="Chalcone isomerase"/>
    <property type="match status" value="1"/>
</dbReference>
<dbReference type="Gene3D" id="3.50.70.10">
    <property type="match status" value="1"/>
</dbReference>
<evidence type="ECO:0008006" key="4">
    <source>
        <dbReference type="Google" id="ProtNLM"/>
    </source>
</evidence>
<dbReference type="PANTHER" id="PTHR47698">
    <property type="entry name" value="FATTY-ACID-BINDING PROTEIN 3, CHLOROPLASTIC"/>
    <property type="match status" value="1"/>
</dbReference>
<dbReference type="GO" id="GO:0016872">
    <property type="term" value="F:intramolecular lyase activity"/>
    <property type="evidence" value="ECO:0007669"/>
    <property type="project" value="InterPro"/>
</dbReference>
<organism evidence="2 3">
    <name type="scientific">Chlamydomonas eustigma</name>
    <dbReference type="NCBI Taxonomy" id="1157962"/>
    <lineage>
        <taxon>Eukaryota</taxon>
        <taxon>Viridiplantae</taxon>
        <taxon>Chlorophyta</taxon>
        <taxon>core chlorophytes</taxon>
        <taxon>Chlorophyceae</taxon>
        <taxon>CS clade</taxon>
        <taxon>Chlamydomonadales</taxon>
        <taxon>Chlamydomonadaceae</taxon>
        <taxon>Chlamydomonas</taxon>
    </lineage>
</organism>
<comment type="caution">
    <text evidence="2">The sequence shown here is derived from an EMBL/GenBank/DDBJ whole genome shotgun (WGS) entry which is preliminary data.</text>
</comment>
<dbReference type="InterPro" id="IPR016088">
    <property type="entry name" value="Chalcone_isomerase_3-sand"/>
</dbReference>
<dbReference type="OrthoDB" id="18193at2759"/>
<protein>
    <recommendedName>
        <fullName evidence="4">Chalcone-flavonone isomerase family protein</fullName>
    </recommendedName>
</protein>
<dbReference type="InterPro" id="IPR016089">
    <property type="entry name" value="Chalcone_isomerase_bundle_sf"/>
</dbReference>
<sequence length="262" mass="28995">MLGTIQISSKYANVHNRCKAHPGNRLTSSFLKAGPQFIKNKTSLASTVKDETSSATFQLAQNFWEGETMRCLGAVTRLKRIIIVDVQVYSAALYVEADKCSKELGIRSRGGFFETDEDFCTSLLDGAFLKVLAIRLLRDVEGQQFAEALNKYLAPRMTLSGETAKLDEFMALFMAKKLTSGTEVLLMWNVTGDTEVLVVPSASDSYKEVKPELRIRSLSLSRGLFETFLGSNSVVPKGLQVWAAGAKNLLDYDSVKRNSKKL</sequence>
<name>A0A250XKL1_9CHLO</name>
<accession>A0A250XKL1</accession>
<gene>
    <name evidence="2" type="ORF">CEUSTIGMA_g10894.t1</name>
</gene>
<proteinExistence type="inferred from homology"/>
<dbReference type="Gene3D" id="1.10.890.20">
    <property type="match status" value="1"/>
</dbReference>